<feature type="transmembrane region" description="Helical" evidence="8">
    <location>
        <begin position="58"/>
        <end position="80"/>
    </location>
</feature>
<dbReference type="InterPro" id="IPR049278">
    <property type="entry name" value="MS_channel_C"/>
</dbReference>
<dbReference type="Gene3D" id="2.30.30.60">
    <property type="match status" value="1"/>
</dbReference>
<comment type="subcellular location">
    <subcellularLocation>
        <location evidence="1">Cell membrane</location>
        <topology evidence="1">Multi-pass membrane protein</topology>
    </subcellularLocation>
</comment>
<dbReference type="InterPro" id="IPR011014">
    <property type="entry name" value="MscS_channel_TM-2"/>
</dbReference>
<dbReference type="Pfam" id="PF00924">
    <property type="entry name" value="MS_channel_2nd"/>
    <property type="match status" value="1"/>
</dbReference>
<evidence type="ECO:0000256" key="7">
    <source>
        <dbReference type="SAM" id="MobiDB-lite"/>
    </source>
</evidence>
<evidence type="ECO:0000256" key="2">
    <source>
        <dbReference type="ARBA" id="ARBA00008017"/>
    </source>
</evidence>
<dbReference type="Pfam" id="PF21082">
    <property type="entry name" value="MS_channel_3rd"/>
    <property type="match status" value="1"/>
</dbReference>
<evidence type="ECO:0000259" key="10">
    <source>
        <dbReference type="Pfam" id="PF21082"/>
    </source>
</evidence>
<feature type="domain" description="Mechanosensitive ion channel MscS" evidence="9">
    <location>
        <begin position="178"/>
        <end position="245"/>
    </location>
</feature>
<dbReference type="GO" id="GO:0008381">
    <property type="term" value="F:mechanosensitive monoatomic ion channel activity"/>
    <property type="evidence" value="ECO:0007669"/>
    <property type="project" value="InterPro"/>
</dbReference>
<evidence type="ECO:0000256" key="5">
    <source>
        <dbReference type="ARBA" id="ARBA00022989"/>
    </source>
</evidence>
<feature type="transmembrane region" description="Helical" evidence="8">
    <location>
        <begin position="92"/>
        <end position="112"/>
    </location>
</feature>
<evidence type="ECO:0000256" key="3">
    <source>
        <dbReference type="ARBA" id="ARBA00022475"/>
    </source>
</evidence>
<dbReference type="Proteomes" id="UP000509346">
    <property type="component" value="Chromosome"/>
</dbReference>
<comment type="similarity">
    <text evidence="2">Belongs to the MscS (TC 1.A.23) family.</text>
</comment>
<dbReference type="SUPFAM" id="SSF82689">
    <property type="entry name" value="Mechanosensitive channel protein MscS (YggB), C-terminal domain"/>
    <property type="match status" value="1"/>
</dbReference>
<dbReference type="InterPro" id="IPR045275">
    <property type="entry name" value="MscS_archaea/bacteria_type"/>
</dbReference>
<dbReference type="RefSeq" id="WP_179920982.1">
    <property type="nucleotide sequence ID" value="NZ_CP058909.1"/>
</dbReference>
<dbReference type="OrthoDB" id="121853at2157"/>
<feature type="region of interest" description="Disordered" evidence="7">
    <location>
        <begin position="347"/>
        <end position="372"/>
    </location>
</feature>
<gene>
    <name evidence="11" type="ORF">HZS54_05745</name>
</gene>
<dbReference type="GO" id="GO:0005886">
    <property type="term" value="C:plasma membrane"/>
    <property type="evidence" value="ECO:0007669"/>
    <property type="project" value="UniProtKB-SubCell"/>
</dbReference>
<keyword evidence="3" id="KW-1003">Cell membrane</keyword>
<dbReference type="Gene3D" id="3.30.70.100">
    <property type="match status" value="1"/>
</dbReference>
<protein>
    <submittedName>
        <fullName evidence="11">Mechanosensitive ion channel family protein</fullName>
    </submittedName>
</protein>
<feature type="transmembrane region" description="Helical" evidence="8">
    <location>
        <begin position="133"/>
        <end position="155"/>
    </location>
</feature>
<keyword evidence="12" id="KW-1185">Reference proteome</keyword>
<evidence type="ECO:0000313" key="11">
    <source>
        <dbReference type="EMBL" id="QLH81174.1"/>
    </source>
</evidence>
<dbReference type="Gene3D" id="1.10.287.1260">
    <property type="match status" value="1"/>
</dbReference>
<dbReference type="PANTHER" id="PTHR30221:SF20">
    <property type="entry name" value="SMALL-CONDUCTANCE MECHANOSENSITIVE CHANNEL"/>
    <property type="match status" value="1"/>
</dbReference>
<evidence type="ECO:0000256" key="1">
    <source>
        <dbReference type="ARBA" id="ARBA00004651"/>
    </source>
</evidence>
<keyword evidence="4 8" id="KW-0812">Transmembrane</keyword>
<dbReference type="InterPro" id="IPR010920">
    <property type="entry name" value="LSM_dom_sf"/>
</dbReference>
<feature type="transmembrane region" description="Helical" evidence="8">
    <location>
        <begin position="19"/>
        <end position="37"/>
    </location>
</feature>
<dbReference type="InterPro" id="IPR023408">
    <property type="entry name" value="MscS_beta-dom_sf"/>
</dbReference>
<evidence type="ECO:0000259" key="9">
    <source>
        <dbReference type="Pfam" id="PF00924"/>
    </source>
</evidence>
<evidence type="ECO:0000256" key="4">
    <source>
        <dbReference type="ARBA" id="ARBA00022692"/>
    </source>
</evidence>
<dbReference type="SUPFAM" id="SSF82861">
    <property type="entry name" value="Mechanosensitive channel protein MscS (YggB), transmembrane region"/>
    <property type="match status" value="1"/>
</dbReference>
<name>A0A7D5TT87_9EURY</name>
<dbReference type="GeneID" id="56082072"/>
<evidence type="ECO:0000313" key="12">
    <source>
        <dbReference type="Proteomes" id="UP000509346"/>
    </source>
</evidence>
<dbReference type="EMBL" id="CP058909">
    <property type="protein sequence ID" value="QLH81174.1"/>
    <property type="molecule type" value="Genomic_DNA"/>
</dbReference>
<reference evidence="11 12" key="1">
    <citation type="submission" date="2020-07" db="EMBL/GenBank/DDBJ databases">
        <title>Halosimplex litoreum sp. nov. and Halosimplex rubrum sp. nov., isolated from different salt environments.</title>
        <authorList>
            <person name="Cui H."/>
        </authorList>
    </citation>
    <scope>NUCLEOTIDE SEQUENCE [LARGE SCALE GENOMIC DNA]</scope>
    <source>
        <strain evidence="11 12">R2</strain>
    </source>
</reference>
<feature type="domain" description="Mechanosensitive ion channel MscS C-terminal" evidence="10">
    <location>
        <begin position="253"/>
        <end position="336"/>
    </location>
</feature>
<sequence length="372" mass="40065">MQTQLATDLWADLQALPRWGSVVLVVGASLLAARLIQVGGDAAIRRLTRTIPGDVDRVVLRSVHPALYVSVLAAGGYLGTRLLTTDPAWLDPATATLQTLVTVVWAVQLARLGRGVSQELTSDDRLGNRMAPIFQNVWSALLLGASAFLVLTYWAVDVTPLLASAGVVGIVVGLAARDTIANLFGSIALYTDGTYAVGDFVVLESGERGRVEDISIRSTVLRTRDDLLVTVPNSVLNTATIINESSPERERRVRVAVGVAYGSDIDHVEDTLLAVAAAEDVVLDEPEPRVRVRGFGDSALDVELLCWIPAPVLRGQATHRLNKAVYRAFLDEGIEIPFPQRVVTMERPNAGDSRAETPPTRVQSDESAEFAD</sequence>
<dbReference type="InterPro" id="IPR006685">
    <property type="entry name" value="MscS_channel_2nd"/>
</dbReference>
<keyword evidence="6 8" id="KW-0472">Membrane</keyword>
<dbReference type="SUPFAM" id="SSF50182">
    <property type="entry name" value="Sm-like ribonucleoproteins"/>
    <property type="match status" value="1"/>
</dbReference>
<dbReference type="AlphaFoldDB" id="A0A7D5TT87"/>
<accession>A0A7D5TT87</accession>
<dbReference type="KEGG" id="hpel:HZS54_05745"/>
<evidence type="ECO:0000256" key="6">
    <source>
        <dbReference type="ARBA" id="ARBA00023136"/>
    </source>
</evidence>
<proteinExistence type="inferred from homology"/>
<dbReference type="InterPro" id="IPR011066">
    <property type="entry name" value="MscS_channel_C_sf"/>
</dbReference>
<keyword evidence="5 8" id="KW-1133">Transmembrane helix</keyword>
<dbReference type="PANTHER" id="PTHR30221">
    <property type="entry name" value="SMALL-CONDUCTANCE MECHANOSENSITIVE CHANNEL"/>
    <property type="match status" value="1"/>
</dbReference>
<evidence type="ECO:0000256" key="8">
    <source>
        <dbReference type="SAM" id="Phobius"/>
    </source>
</evidence>
<organism evidence="11 12">
    <name type="scientific">Halosimplex pelagicum</name>
    <dbReference type="NCBI Taxonomy" id="869886"/>
    <lineage>
        <taxon>Archaea</taxon>
        <taxon>Methanobacteriati</taxon>
        <taxon>Methanobacteriota</taxon>
        <taxon>Stenosarchaea group</taxon>
        <taxon>Halobacteria</taxon>
        <taxon>Halobacteriales</taxon>
        <taxon>Haloarculaceae</taxon>
        <taxon>Halosimplex</taxon>
    </lineage>
</organism>